<accession>F8A3W1</accession>
<dbReference type="STRING" id="593907.Celgi_2654"/>
<keyword evidence="1" id="KW-0812">Transmembrane</keyword>
<dbReference type="RefSeq" id="WP_013884670.1">
    <property type="nucleotide sequence ID" value="NC_015671.1"/>
</dbReference>
<evidence type="ECO:0000256" key="1">
    <source>
        <dbReference type="SAM" id="Phobius"/>
    </source>
</evidence>
<dbReference type="Proteomes" id="UP000000485">
    <property type="component" value="Chromosome"/>
</dbReference>
<dbReference type="HOGENOM" id="CLU_2631711_0_0_11"/>
<feature type="transmembrane region" description="Helical" evidence="1">
    <location>
        <begin position="23"/>
        <end position="40"/>
    </location>
</feature>
<proteinExistence type="predicted"/>
<protein>
    <submittedName>
        <fullName evidence="2">Major facilitator superfamily permease</fullName>
    </submittedName>
</protein>
<dbReference type="KEGG" id="cga:Celgi_2654"/>
<gene>
    <name evidence="2" type="ordered locus">Celgi_2654</name>
</gene>
<keyword evidence="1" id="KW-0472">Membrane</keyword>
<keyword evidence="1" id="KW-1133">Transmembrane helix</keyword>
<reference evidence="3" key="1">
    <citation type="submission" date="2011-04" db="EMBL/GenBank/DDBJ databases">
        <title>Complete sequence of Cellvibrio gilvus ATCC 13127.</title>
        <authorList>
            <person name="Lucas S."/>
            <person name="Han J."/>
            <person name="Lapidus A."/>
            <person name="Cheng J.-F."/>
            <person name="Goodwin L."/>
            <person name="Pitluck S."/>
            <person name="Peters L."/>
            <person name="Munk A."/>
            <person name="Detter J.C."/>
            <person name="Han C."/>
            <person name="Tapia R."/>
            <person name="Land M."/>
            <person name="Hauser L."/>
            <person name="Kyrpides N."/>
            <person name="Ivanova N."/>
            <person name="Ovchinnikova G."/>
            <person name="Pagani I."/>
            <person name="Mead D."/>
            <person name="Brumm P."/>
            <person name="Woyke T."/>
        </authorList>
    </citation>
    <scope>NUCLEOTIDE SEQUENCE [LARGE SCALE GENOMIC DNA]</scope>
    <source>
        <strain evidence="3">ATCC 13127 / NRRL B-14078</strain>
    </source>
</reference>
<name>F8A3W1_CELGA</name>
<dbReference type="AlphaFoldDB" id="F8A3W1"/>
<keyword evidence="3" id="KW-1185">Reference proteome</keyword>
<dbReference type="EMBL" id="CP002665">
    <property type="protein sequence ID" value="AEI13153.1"/>
    <property type="molecule type" value="Genomic_DNA"/>
</dbReference>
<evidence type="ECO:0000313" key="3">
    <source>
        <dbReference type="Proteomes" id="UP000000485"/>
    </source>
</evidence>
<evidence type="ECO:0000313" key="2">
    <source>
        <dbReference type="EMBL" id="AEI13153.1"/>
    </source>
</evidence>
<sequence>MRISRDDAPGPAHVPTDGTDRAAVARLAVAVLLALGVLVAPHVGTTSAEFTGVDTSVATFTTSDDFAAVPAPEPVTP</sequence>
<organism evidence="2 3">
    <name type="scientific">Cellulomonas gilvus (strain ATCC 13127 / NRRL B-14078)</name>
    <name type="common">Cellvibrio gilvus</name>
    <dbReference type="NCBI Taxonomy" id="593907"/>
    <lineage>
        <taxon>Bacteria</taxon>
        <taxon>Bacillati</taxon>
        <taxon>Actinomycetota</taxon>
        <taxon>Actinomycetes</taxon>
        <taxon>Micrococcales</taxon>
        <taxon>Cellulomonadaceae</taxon>
        <taxon>Cellulomonas</taxon>
    </lineage>
</organism>